<dbReference type="AlphaFoldDB" id="A0A437AQA5"/>
<keyword evidence="1" id="KW-1133">Transmembrane helix</keyword>
<proteinExistence type="predicted"/>
<keyword evidence="1" id="KW-0812">Transmembrane</keyword>
<comment type="caution">
    <text evidence="2">The sequence shown here is derived from an EMBL/GenBank/DDBJ whole genome shotgun (WGS) entry which is preliminary data.</text>
</comment>
<accession>A0A437AQA5</accession>
<evidence type="ECO:0000256" key="1">
    <source>
        <dbReference type="SAM" id="Phobius"/>
    </source>
</evidence>
<dbReference type="Proteomes" id="UP000282876">
    <property type="component" value="Unassembled WGS sequence"/>
</dbReference>
<organism evidence="2 3">
    <name type="scientific">Tubulinosema ratisbonensis</name>
    <dbReference type="NCBI Taxonomy" id="291195"/>
    <lineage>
        <taxon>Eukaryota</taxon>
        <taxon>Fungi</taxon>
        <taxon>Fungi incertae sedis</taxon>
        <taxon>Microsporidia</taxon>
        <taxon>Tubulinosematoidea</taxon>
        <taxon>Tubulinosematidae</taxon>
        <taxon>Tubulinosema</taxon>
    </lineage>
</organism>
<dbReference type="EMBL" id="RCSS01000027">
    <property type="protein sequence ID" value="RVD93384.1"/>
    <property type="molecule type" value="Genomic_DNA"/>
</dbReference>
<gene>
    <name evidence="2" type="ORF">TUBRATIS_000860</name>
</gene>
<evidence type="ECO:0000313" key="2">
    <source>
        <dbReference type="EMBL" id="RVD93384.1"/>
    </source>
</evidence>
<dbReference type="VEuPathDB" id="MicrosporidiaDB:TUBRATIS_000860"/>
<name>A0A437AQA5_9MICR</name>
<reference evidence="2 3" key="1">
    <citation type="submission" date="2018-10" db="EMBL/GenBank/DDBJ databases">
        <title>Draft genome sequence of the microsporidian Tubulinosema ratisbonensis.</title>
        <authorList>
            <person name="Polonais V."/>
            <person name="Peyretaillade E."/>
            <person name="Niehus S."/>
            <person name="Wawrzyniak I."/>
            <person name="Franchet A."/>
            <person name="Gaspin C."/>
            <person name="Reichstadt M."/>
            <person name="Belser C."/>
            <person name="Labadie K."/>
            <person name="Delbac F."/>
            <person name="Ferrandon D."/>
        </authorList>
    </citation>
    <scope>NUCLEOTIDE SEQUENCE [LARGE SCALE GENOMIC DNA]</scope>
    <source>
        <strain evidence="2 3">Franzen</strain>
    </source>
</reference>
<feature type="transmembrane region" description="Helical" evidence="1">
    <location>
        <begin position="12"/>
        <end position="29"/>
    </location>
</feature>
<protein>
    <submittedName>
        <fullName evidence="2">Uncharacterized protein</fullName>
    </submittedName>
</protein>
<keyword evidence="3" id="KW-1185">Reference proteome</keyword>
<sequence length="291" mass="34151">MSKLDTTLSFFSKYAALIVIPIIIIYMYLTRKFSKSVIKKNIKICLKILSKDLKKSLITKEENKFNCLLKDYLDNNSESSLSKLADHLSKKYHMSYFSSLTVQSVVMKFLMIEIINEQSELIYNNGYIFTKNEFINLEKVSPFVKNYCVIVEMDDHFYYTNFLMSSTNISLGDMIESSFSQMVELICKNDIRDYDKIIFPKNVVILISDTGLKYYIDFRNVDIHNIYTMMDGNYYGIKGIVLNIHNFFRNKCLAMDTEEFDRFKETGSYKKYATDFMGLLVLSRNINDEKK</sequence>
<evidence type="ECO:0000313" key="3">
    <source>
        <dbReference type="Proteomes" id="UP000282876"/>
    </source>
</evidence>
<keyword evidence="1" id="KW-0472">Membrane</keyword>